<protein>
    <submittedName>
        <fullName evidence="4">SUZ domain</fullName>
    </submittedName>
</protein>
<gene>
    <name evidence="4" type="ORF">RJ641_025581</name>
</gene>
<keyword evidence="1" id="KW-0597">Phosphoprotein</keyword>
<dbReference type="PANTHER" id="PTHR15672:SF15">
    <property type="entry name" value="SINGLE-STRANDED NUCLEIC ACID BINDING R3H PROTEIN"/>
    <property type="match status" value="1"/>
</dbReference>
<dbReference type="PANTHER" id="PTHR15672">
    <property type="entry name" value="CAMP-REGULATED PHOSPHOPROTEIN 21 RELATED R3H DOMAIN CONTAINING PROTEIN"/>
    <property type="match status" value="1"/>
</dbReference>
<dbReference type="CDD" id="cd02642">
    <property type="entry name" value="R3H_encore_like"/>
    <property type="match status" value="1"/>
</dbReference>
<comment type="caution">
    <text evidence="4">The sequence shown here is derived from an EMBL/GenBank/DDBJ whole genome shotgun (WGS) entry which is preliminary data.</text>
</comment>
<sequence>MDSVGHIIDGTSQKEVVDVSTVDPFLVEALQNPRHRLTNSLLLAWVLQVLAWGLVKPRRDIFKEMLLPVAPRKKLYLLDLFALLPVLRMELDIQRFLQNPEQQQFEFQHFPTSYLRLAAHRVSQHYSLQTMVQDSGMDGLGSKIVVMKTSESRYPLVRLSEIPAKQSENEMRECIKIAIRPRPSKASQAEGTELGAKRSPVRTVEERKEQYDRARARIFSSPGSPETEETLPQVPMDLKNPCSSRDGNEGFRNPMVDPEKSLGSRDGSTSARVAIFRDREKDRTDPDYDRSYDRYIRNTVTNQTFGLAPFSIQKIQPAFLQYDPSFPQLCQLPRTQTSLGYAPSNTVMSPFCAMGLNQTPRDAVYMQWPSHAMMYAQSYEQLRHNVFPVHAN</sequence>
<dbReference type="SUPFAM" id="SSF82708">
    <property type="entry name" value="R3H domain"/>
    <property type="match status" value="1"/>
</dbReference>
<feature type="compositionally biased region" description="Basic and acidic residues" evidence="2">
    <location>
        <begin position="203"/>
        <end position="215"/>
    </location>
</feature>
<dbReference type="Pfam" id="PF12752">
    <property type="entry name" value="SUZ"/>
    <property type="match status" value="1"/>
</dbReference>
<feature type="compositionally biased region" description="Basic and acidic residues" evidence="2">
    <location>
        <begin position="275"/>
        <end position="288"/>
    </location>
</feature>
<dbReference type="InterPro" id="IPR051937">
    <property type="entry name" value="R3H_domain_containing"/>
</dbReference>
<dbReference type="InterPro" id="IPR036867">
    <property type="entry name" value="R3H_dom_sf"/>
</dbReference>
<dbReference type="Gene3D" id="3.30.1370.50">
    <property type="entry name" value="R3H-like domain"/>
    <property type="match status" value="1"/>
</dbReference>
<evidence type="ECO:0000256" key="2">
    <source>
        <dbReference type="SAM" id="MobiDB-lite"/>
    </source>
</evidence>
<dbReference type="EMBL" id="JBAMMX010000003">
    <property type="protein sequence ID" value="KAK6944479.1"/>
    <property type="molecule type" value="Genomic_DNA"/>
</dbReference>
<dbReference type="Pfam" id="PF01424">
    <property type="entry name" value="R3H"/>
    <property type="match status" value="1"/>
</dbReference>
<dbReference type="AlphaFoldDB" id="A0AAN8W766"/>
<reference evidence="4 5" key="1">
    <citation type="submission" date="2023-12" db="EMBL/GenBank/DDBJ databases">
        <title>A high-quality genome assembly for Dillenia turbinata (Dilleniales).</title>
        <authorList>
            <person name="Chanderbali A."/>
        </authorList>
    </citation>
    <scope>NUCLEOTIDE SEQUENCE [LARGE SCALE GENOMIC DNA]</scope>
    <source>
        <strain evidence="4">LSX21</strain>
        <tissue evidence="4">Leaf</tissue>
    </source>
</reference>
<organism evidence="4 5">
    <name type="scientific">Dillenia turbinata</name>
    <dbReference type="NCBI Taxonomy" id="194707"/>
    <lineage>
        <taxon>Eukaryota</taxon>
        <taxon>Viridiplantae</taxon>
        <taxon>Streptophyta</taxon>
        <taxon>Embryophyta</taxon>
        <taxon>Tracheophyta</taxon>
        <taxon>Spermatophyta</taxon>
        <taxon>Magnoliopsida</taxon>
        <taxon>eudicotyledons</taxon>
        <taxon>Gunneridae</taxon>
        <taxon>Pentapetalae</taxon>
        <taxon>Dilleniales</taxon>
        <taxon>Dilleniaceae</taxon>
        <taxon>Dillenia</taxon>
    </lineage>
</organism>
<evidence type="ECO:0000313" key="5">
    <source>
        <dbReference type="Proteomes" id="UP001370490"/>
    </source>
</evidence>
<evidence type="ECO:0000256" key="1">
    <source>
        <dbReference type="ARBA" id="ARBA00022553"/>
    </source>
</evidence>
<dbReference type="Proteomes" id="UP001370490">
    <property type="component" value="Unassembled WGS sequence"/>
</dbReference>
<evidence type="ECO:0000259" key="3">
    <source>
        <dbReference type="PROSITE" id="PS51673"/>
    </source>
</evidence>
<dbReference type="SMART" id="SM00393">
    <property type="entry name" value="R3H"/>
    <property type="match status" value="1"/>
</dbReference>
<keyword evidence="5" id="KW-1185">Reference proteome</keyword>
<evidence type="ECO:0000313" key="4">
    <source>
        <dbReference type="EMBL" id="KAK6944479.1"/>
    </source>
</evidence>
<proteinExistence type="predicted"/>
<dbReference type="GO" id="GO:0003676">
    <property type="term" value="F:nucleic acid binding"/>
    <property type="evidence" value="ECO:0007669"/>
    <property type="project" value="InterPro"/>
</dbReference>
<feature type="domain" description="SUZ" evidence="3">
    <location>
        <begin position="153"/>
        <end position="223"/>
    </location>
</feature>
<accession>A0AAN8W766</accession>
<name>A0AAN8W766_9MAGN</name>
<dbReference type="InterPro" id="IPR024771">
    <property type="entry name" value="SUZ"/>
</dbReference>
<feature type="region of interest" description="Disordered" evidence="2">
    <location>
        <begin position="183"/>
        <end position="288"/>
    </location>
</feature>
<dbReference type="PROSITE" id="PS51673">
    <property type="entry name" value="SUZ"/>
    <property type="match status" value="1"/>
</dbReference>
<dbReference type="InterPro" id="IPR001374">
    <property type="entry name" value="R3H_dom"/>
</dbReference>